<comment type="function">
    <text evidence="4">IF-3 binds to the 30S ribosomal subunit and shifts the equilibrium between 70S ribosomes and their 50S and 30S subunits in favor of the free subunits, thus enhancing the availability of 30S subunits on which protein synthesis initiation begins.</text>
</comment>
<protein>
    <recommendedName>
        <fullName evidence="4 5">Translation initiation factor IF-3</fullName>
    </recommendedName>
</protein>
<evidence type="ECO:0000256" key="4">
    <source>
        <dbReference type="HAMAP-Rule" id="MF_00080"/>
    </source>
</evidence>
<sequence>MRTIKTNYRVNSQIRAPKLRVIGSEGKQVGIISLNDALKTANDAKLDLVEIAPNAKPPVAKIVELSKFLYQEEKRVKKLQKQAKASILKEIRLSPFIAENDYNVRIERIKEFLVEKNKVKATVVFKGRQMGSKQFGYDLLNKILRTLGDSVALDMKPKFYGRHLSMIVSPLKSKISSLEGRKDA</sequence>
<comment type="subcellular location">
    <subcellularLocation>
        <location evidence="4">Cytoplasm</location>
    </subcellularLocation>
</comment>
<dbReference type="GO" id="GO:0016020">
    <property type="term" value="C:membrane"/>
    <property type="evidence" value="ECO:0007669"/>
    <property type="project" value="TreeGrafter"/>
</dbReference>
<dbReference type="Pfam" id="PF00707">
    <property type="entry name" value="IF3_C"/>
    <property type="match status" value="1"/>
</dbReference>
<feature type="domain" description="Translation initiation factor 3 C-terminal" evidence="6">
    <location>
        <begin position="88"/>
        <end position="170"/>
    </location>
</feature>
<comment type="subunit">
    <text evidence="4">Monomer.</text>
</comment>
<evidence type="ECO:0000313" key="9">
    <source>
        <dbReference type="Proteomes" id="UP000178851"/>
    </source>
</evidence>
<evidence type="ECO:0000259" key="7">
    <source>
        <dbReference type="Pfam" id="PF05198"/>
    </source>
</evidence>
<evidence type="ECO:0000256" key="2">
    <source>
        <dbReference type="ARBA" id="ARBA00022540"/>
    </source>
</evidence>
<dbReference type="GO" id="GO:0032790">
    <property type="term" value="P:ribosome disassembly"/>
    <property type="evidence" value="ECO:0007669"/>
    <property type="project" value="TreeGrafter"/>
</dbReference>
<dbReference type="NCBIfam" id="TIGR00168">
    <property type="entry name" value="infC"/>
    <property type="match status" value="1"/>
</dbReference>
<dbReference type="AlphaFoldDB" id="A0A1F7YCX2"/>
<reference evidence="8 9" key="1">
    <citation type="journal article" date="2016" name="Nat. Commun.">
        <title>Thousands of microbial genomes shed light on interconnected biogeochemical processes in an aquifer system.</title>
        <authorList>
            <person name="Anantharaman K."/>
            <person name="Brown C.T."/>
            <person name="Hug L.A."/>
            <person name="Sharon I."/>
            <person name="Castelle C.J."/>
            <person name="Probst A.J."/>
            <person name="Thomas B.C."/>
            <person name="Singh A."/>
            <person name="Wilkins M.J."/>
            <person name="Karaoz U."/>
            <person name="Brodie E.L."/>
            <person name="Williams K.H."/>
            <person name="Hubbard S.S."/>
            <person name="Banfield J.F."/>
        </authorList>
    </citation>
    <scope>NUCLEOTIDE SEQUENCE [LARGE SCALE GENOMIC DNA]</scope>
</reference>
<dbReference type="EMBL" id="MGGI01000022">
    <property type="protein sequence ID" value="OGM25184.1"/>
    <property type="molecule type" value="Genomic_DNA"/>
</dbReference>
<gene>
    <name evidence="4" type="primary">infC</name>
    <name evidence="8" type="ORF">A2627_00240</name>
</gene>
<accession>A0A1F7YCX2</accession>
<evidence type="ECO:0000256" key="3">
    <source>
        <dbReference type="ARBA" id="ARBA00022917"/>
    </source>
</evidence>
<dbReference type="Gene3D" id="3.30.110.10">
    <property type="entry name" value="Translation initiation factor 3 (IF-3), C-terminal domain"/>
    <property type="match status" value="1"/>
</dbReference>
<keyword evidence="4" id="KW-0963">Cytoplasm</keyword>
<evidence type="ECO:0000256" key="1">
    <source>
        <dbReference type="ARBA" id="ARBA00005439"/>
    </source>
</evidence>
<comment type="caution">
    <text evidence="8">The sequence shown here is derived from an EMBL/GenBank/DDBJ whole genome shotgun (WGS) entry which is preliminary data.</text>
</comment>
<dbReference type="InterPro" id="IPR019815">
    <property type="entry name" value="Translation_initiation_fac_3_C"/>
</dbReference>
<dbReference type="GO" id="GO:0043022">
    <property type="term" value="F:ribosome binding"/>
    <property type="evidence" value="ECO:0007669"/>
    <property type="project" value="TreeGrafter"/>
</dbReference>
<dbReference type="PANTHER" id="PTHR10938">
    <property type="entry name" value="TRANSLATION INITIATION FACTOR IF-3"/>
    <property type="match status" value="1"/>
</dbReference>
<dbReference type="HAMAP" id="MF_00080">
    <property type="entry name" value="IF_3"/>
    <property type="match status" value="1"/>
</dbReference>
<dbReference type="PANTHER" id="PTHR10938:SF0">
    <property type="entry name" value="TRANSLATION INITIATION FACTOR IF-3, MITOCHONDRIAL"/>
    <property type="match status" value="1"/>
</dbReference>
<evidence type="ECO:0000259" key="6">
    <source>
        <dbReference type="Pfam" id="PF00707"/>
    </source>
</evidence>
<dbReference type="InterPro" id="IPR036788">
    <property type="entry name" value="T_IF-3_C_sf"/>
</dbReference>
<evidence type="ECO:0000256" key="5">
    <source>
        <dbReference type="NCBIfam" id="TIGR00168"/>
    </source>
</evidence>
<keyword evidence="2 4" id="KW-0396">Initiation factor</keyword>
<dbReference type="InterPro" id="IPR019814">
    <property type="entry name" value="Translation_initiation_fac_3_N"/>
</dbReference>
<dbReference type="Pfam" id="PF05198">
    <property type="entry name" value="IF3_N"/>
    <property type="match status" value="1"/>
</dbReference>
<dbReference type="SUPFAM" id="SSF54364">
    <property type="entry name" value="Translation initiation factor IF3, N-terminal domain"/>
    <property type="match status" value="1"/>
</dbReference>
<dbReference type="FunFam" id="3.10.20.80:FF:000001">
    <property type="entry name" value="Translation initiation factor IF-3"/>
    <property type="match status" value="1"/>
</dbReference>
<proteinExistence type="inferred from homology"/>
<dbReference type="SUPFAM" id="SSF55200">
    <property type="entry name" value="Translation initiation factor IF3, C-terminal domain"/>
    <property type="match status" value="1"/>
</dbReference>
<dbReference type="Proteomes" id="UP000178851">
    <property type="component" value="Unassembled WGS sequence"/>
</dbReference>
<feature type="domain" description="Translation initiation factor 3 N-terminal" evidence="7">
    <location>
        <begin position="10"/>
        <end position="78"/>
    </location>
</feature>
<keyword evidence="3 4" id="KW-0648">Protein biosynthesis</keyword>
<evidence type="ECO:0000313" key="8">
    <source>
        <dbReference type="EMBL" id="OGM25184.1"/>
    </source>
</evidence>
<dbReference type="InterPro" id="IPR036787">
    <property type="entry name" value="T_IF-3_N_sf"/>
</dbReference>
<organism evidence="8 9">
    <name type="scientific">Candidatus Woesebacteria bacterium RIFCSPHIGHO2_01_FULL_39_28</name>
    <dbReference type="NCBI Taxonomy" id="1802496"/>
    <lineage>
        <taxon>Bacteria</taxon>
        <taxon>Candidatus Woeseibacteriota</taxon>
    </lineage>
</organism>
<comment type="similarity">
    <text evidence="1 4">Belongs to the IF-3 family.</text>
</comment>
<dbReference type="InterPro" id="IPR001288">
    <property type="entry name" value="Translation_initiation_fac_3"/>
</dbReference>
<name>A0A1F7YCX2_9BACT</name>
<dbReference type="GO" id="GO:0005829">
    <property type="term" value="C:cytosol"/>
    <property type="evidence" value="ECO:0007669"/>
    <property type="project" value="TreeGrafter"/>
</dbReference>
<dbReference type="Gene3D" id="3.10.20.80">
    <property type="entry name" value="Translation initiation factor 3 (IF-3), N-terminal domain"/>
    <property type="match status" value="1"/>
</dbReference>
<dbReference type="GO" id="GO:0003743">
    <property type="term" value="F:translation initiation factor activity"/>
    <property type="evidence" value="ECO:0007669"/>
    <property type="project" value="UniProtKB-UniRule"/>
</dbReference>